<accession>A0A3N2R9J2</accession>
<organism evidence="4 5">
    <name type="scientific">Histidinibacterium lentulum</name>
    <dbReference type="NCBI Taxonomy" id="2480588"/>
    <lineage>
        <taxon>Bacteria</taxon>
        <taxon>Pseudomonadati</taxon>
        <taxon>Pseudomonadota</taxon>
        <taxon>Alphaproteobacteria</taxon>
        <taxon>Rhodobacterales</taxon>
        <taxon>Paracoccaceae</taxon>
        <taxon>Histidinibacterium</taxon>
    </lineage>
</organism>
<feature type="chain" id="PRO_5018072087" evidence="2">
    <location>
        <begin position="18"/>
        <end position="255"/>
    </location>
</feature>
<evidence type="ECO:0000256" key="2">
    <source>
        <dbReference type="SAM" id="SignalP"/>
    </source>
</evidence>
<reference evidence="4 5" key="1">
    <citation type="submission" date="2018-10" db="EMBL/GenBank/DDBJ databases">
        <title>Histidinibacterium lentulum gen. nov., sp. nov., a marine bacterium from the culture broth of Picochlorum sp. 122.</title>
        <authorList>
            <person name="Wang G."/>
        </authorList>
    </citation>
    <scope>NUCLEOTIDE SEQUENCE [LARGE SCALE GENOMIC DNA]</scope>
    <source>
        <strain evidence="4 5">B17</strain>
    </source>
</reference>
<name>A0A3N2R9J2_9RHOB</name>
<evidence type="ECO:0000313" key="5">
    <source>
        <dbReference type="Proteomes" id="UP000268016"/>
    </source>
</evidence>
<evidence type="ECO:0000313" key="4">
    <source>
        <dbReference type="EMBL" id="ROU04132.1"/>
    </source>
</evidence>
<gene>
    <name evidence="4" type="ORF">EAT49_01665</name>
</gene>
<sequence>MRALVLCSVLAAGPVAAQTETAPETSPAPPVRPAESLAEERPAPRITGEEEVTVADPPEMPDFRRVAAEPDVYAECLAALDALGTVYGERETIAEPDDRDCGIVNPVTVSQILPGVALSPPGPMRCETARALAEWTRDHVLPVTGRLPRRGALETLETGSTYVCRRRNNAEEGKPSEHSFGNAVDIMGMTFAEGPPLDIRLREGDGDLEEAAQRAIRGAACIHFATVLGPGTDASHEDHLHLDVVQRRGDFRLCQ</sequence>
<comment type="caution">
    <text evidence="4">The sequence shown here is derived from an EMBL/GenBank/DDBJ whole genome shotgun (WGS) entry which is preliminary data.</text>
</comment>
<feature type="domain" description="Extensin-like C-terminal" evidence="3">
    <location>
        <begin position="75"/>
        <end position="255"/>
    </location>
</feature>
<dbReference type="OrthoDB" id="9809788at2"/>
<dbReference type="AlphaFoldDB" id="A0A3N2R9J2"/>
<dbReference type="EMBL" id="RDRB01000001">
    <property type="protein sequence ID" value="ROU04132.1"/>
    <property type="molecule type" value="Genomic_DNA"/>
</dbReference>
<evidence type="ECO:0000259" key="3">
    <source>
        <dbReference type="Pfam" id="PF06904"/>
    </source>
</evidence>
<dbReference type="RefSeq" id="WP_123640539.1">
    <property type="nucleotide sequence ID" value="NZ_ML119081.1"/>
</dbReference>
<keyword evidence="2" id="KW-0732">Signal</keyword>
<protein>
    <submittedName>
        <fullName evidence="4">Extensin</fullName>
    </submittedName>
</protein>
<proteinExistence type="predicted"/>
<evidence type="ECO:0000256" key="1">
    <source>
        <dbReference type="SAM" id="MobiDB-lite"/>
    </source>
</evidence>
<dbReference type="Pfam" id="PF06904">
    <property type="entry name" value="Extensin-like_C"/>
    <property type="match status" value="1"/>
</dbReference>
<feature type="region of interest" description="Disordered" evidence="1">
    <location>
        <begin position="17"/>
        <end position="49"/>
    </location>
</feature>
<dbReference type="InterPro" id="IPR009683">
    <property type="entry name" value="Extensin-like_C"/>
</dbReference>
<feature type="signal peptide" evidence="2">
    <location>
        <begin position="1"/>
        <end position="17"/>
    </location>
</feature>
<dbReference type="Proteomes" id="UP000268016">
    <property type="component" value="Unassembled WGS sequence"/>
</dbReference>
<keyword evidence="5" id="KW-1185">Reference proteome</keyword>